<evidence type="ECO:0000313" key="2">
    <source>
        <dbReference type="EMBL" id="KAF2011493.1"/>
    </source>
</evidence>
<gene>
    <name evidence="2" type="ORF">BU24DRAFT_466194</name>
</gene>
<dbReference type="AlphaFoldDB" id="A0A6A5XEY9"/>
<sequence>MDAAPFIAIFSALADIHKQMASLANHVQDIDSQVGRLETAVRGPRASTSPVSADANHCDACGHSSGFSNLHANVRLESRHQPMPSPVKSIVQVKDALEVQLSPIQRDLVMFNDRLLRARQRLARVELLTYRPHQGLSALPTDVSQVSTAHTKEKTTKEKTGESHDSWSYREKVRARQLIARRPKAEPGGIFRSHSEKTMLRYPQHHQVPQFTFKGPEAKPSCTSSSQVPQFTFRCSVAKSSCTSSSTVPVFTFKRLEAEPSRTLSLQFPGFTFERHEDKTSCTSSSQFPKFAFKCPEAQPDQIFGQPSQHRPARPFPIISDLGTSFMNDTGDRSPFGRLNPTGSRRPTFAN</sequence>
<evidence type="ECO:0000256" key="1">
    <source>
        <dbReference type="SAM" id="MobiDB-lite"/>
    </source>
</evidence>
<protein>
    <submittedName>
        <fullName evidence="2">Uncharacterized protein</fullName>
    </submittedName>
</protein>
<reference evidence="2" key="1">
    <citation type="journal article" date="2020" name="Stud. Mycol.">
        <title>101 Dothideomycetes genomes: a test case for predicting lifestyles and emergence of pathogens.</title>
        <authorList>
            <person name="Haridas S."/>
            <person name="Albert R."/>
            <person name="Binder M."/>
            <person name="Bloem J."/>
            <person name="Labutti K."/>
            <person name="Salamov A."/>
            <person name="Andreopoulos B."/>
            <person name="Baker S."/>
            <person name="Barry K."/>
            <person name="Bills G."/>
            <person name="Bluhm B."/>
            <person name="Cannon C."/>
            <person name="Castanera R."/>
            <person name="Culley D."/>
            <person name="Daum C."/>
            <person name="Ezra D."/>
            <person name="Gonzalez J."/>
            <person name="Henrissat B."/>
            <person name="Kuo A."/>
            <person name="Liang C."/>
            <person name="Lipzen A."/>
            <person name="Lutzoni F."/>
            <person name="Magnuson J."/>
            <person name="Mondo S."/>
            <person name="Nolan M."/>
            <person name="Ohm R."/>
            <person name="Pangilinan J."/>
            <person name="Park H.-J."/>
            <person name="Ramirez L."/>
            <person name="Alfaro M."/>
            <person name="Sun H."/>
            <person name="Tritt A."/>
            <person name="Yoshinaga Y."/>
            <person name="Zwiers L.-H."/>
            <person name="Turgeon B."/>
            <person name="Goodwin S."/>
            <person name="Spatafora J."/>
            <person name="Crous P."/>
            <person name="Grigoriev I."/>
        </authorList>
    </citation>
    <scope>NUCLEOTIDE SEQUENCE</scope>
    <source>
        <strain evidence="2">CBS 175.79</strain>
    </source>
</reference>
<organism evidence="2 3">
    <name type="scientific">Aaosphaeria arxii CBS 175.79</name>
    <dbReference type="NCBI Taxonomy" id="1450172"/>
    <lineage>
        <taxon>Eukaryota</taxon>
        <taxon>Fungi</taxon>
        <taxon>Dikarya</taxon>
        <taxon>Ascomycota</taxon>
        <taxon>Pezizomycotina</taxon>
        <taxon>Dothideomycetes</taxon>
        <taxon>Pleosporomycetidae</taxon>
        <taxon>Pleosporales</taxon>
        <taxon>Pleosporales incertae sedis</taxon>
        <taxon>Aaosphaeria</taxon>
    </lineage>
</organism>
<dbReference type="Proteomes" id="UP000799778">
    <property type="component" value="Unassembled WGS sequence"/>
</dbReference>
<accession>A0A6A5XEY9</accession>
<dbReference type="EMBL" id="ML978074">
    <property type="protein sequence ID" value="KAF2011493.1"/>
    <property type="molecule type" value="Genomic_DNA"/>
</dbReference>
<feature type="region of interest" description="Disordered" evidence="1">
    <location>
        <begin position="327"/>
        <end position="351"/>
    </location>
</feature>
<proteinExistence type="predicted"/>
<name>A0A6A5XEY9_9PLEO</name>
<feature type="compositionally biased region" description="Polar residues" evidence="1">
    <location>
        <begin position="341"/>
        <end position="351"/>
    </location>
</feature>
<evidence type="ECO:0000313" key="3">
    <source>
        <dbReference type="Proteomes" id="UP000799778"/>
    </source>
</evidence>
<dbReference type="RefSeq" id="XP_033379832.1">
    <property type="nucleotide sequence ID" value="XM_033532341.1"/>
</dbReference>
<keyword evidence="3" id="KW-1185">Reference proteome</keyword>
<dbReference type="GeneID" id="54289738"/>
<feature type="compositionally biased region" description="Basic and acidic residues" evidence="1">
    <location>
        <begin position="150"/>
        <end position="167"/>
    </location>
</feature>
<feature type="region of interest" description="Disordered" evidence="1">
    <location>
        <begin position="142"/>
        <end position="167"/>
    </location>
</feature>